<evidence type="ECO:0000313" key="11">
    <source>
        <dbReference type="EMBL" id="CAC5385166.1"/>
    </source>
</evidence>
<dbReference type="AlphaFoldDB" id="A0A6J8BNH4"/>
<evidence type="ECO:0000256" key="6">
    <source>
        <dbReference type="ARBA" id="ARBA00023054"/>
    </source>
</evidence>
<dbReference type="OrthoDB" id="2020926at2759"/>
<feature type="coiled-coil region" evidence="9">
    <location>
        <begin position="115"/>
        <end position="195"/>
    </location>
</feature>
<feature type="compositionally biased region" description="Basic residues" evidence="10">
    <location>
        <begin position="421"/>
        <end position="431"/>
    </location>
</feature>
<dbReference type="EMBL" id="CACVKT020003690">
    <property type="protein sequence ID" value="CAC5385166.1"/>
    <property type="molecule type" value="Genomic_DNA"/>
</dbReference>
<accession>A0A6J8BNH4</accession>
<sequence>MAAFGNRFFEKLGEVDYENDDMRISSNYRVEVEEWQDINKELKKHGLPIVKILHPSDVTLLSGRTICMDLPMSQTVRENFISLMVDCDHRQNLLQDLILSNNQIKEDLTKQTDLMEKYHGRMKELKVLLESSRNRVEELEKDQDMKSSIFEEEEEKLKNTKKSMHQKCKFLQQKCDNQEKELERLKHKLGKMASEEEKRTERQNQIFQEFKKRTARAHNTMDEKLLDIIDAYEKQISSMQKELDFYKSDEVTDNRTYEEDSVHETGVSSNMKSLIRSYEKQLSKANDKVKKLQDEKDLVKLEMGSRPEITDYRVIQQRVKKLEKLLAVHNINIPGENDKKDPFRQRKKYSTKLDDLEYLPLDLCRQYLRDVATELDTDDLENVTPQVQKFNERLETALQFEQFCRNVTEMVNDDDINTSKGRSKSPSRKKNTLSSKSLQLAMATIQSWKDDQDSLQELAISVNKLGDRVAPWLKIRMSAEPSVSKIITAVDKLVYDDGISKDKDGKEHPSRSVLESIVKHFQTLFDVPSVSGVYPRMNDIYSKLGEVHNVLNTLRNLLGLDADCKSSDIVDTVGRLCSQHNNTTSKQLKALLQTEDLEGVIRRLEEHNSFFPAFQEVMRKMFDILDVQRMDQVIPAVRALKLLAS</sequence>
<evidence type="ECO:0000256" key="9">
    <source>
        <dbReference type="SAM" id="Coils"/>
    </source>
</evidence>
<keyword evidence="12" id="KW-1185">Reference proteome</keyword>
<comment type="function">
    <text evidence="8">Plays a role in the organization of both preexisting and nascent microtubules in interphase cells. During mitosis, required for the organization and orientation of the mitotic spindle.</text>
</comment>
<dbReference type="InterPro" id="IPR037692">
    <property type="entry name" value="CEP70"/>
</dbReference>
<dbReference type="PANTHER" id="PTHR14594:SF1">
    <property type="entry name" value="CENTROSOMAL PROTEIN OF 70 KDA"/>
    <property type="match status" value="1"/>
</dbReference>
<evidence type="ECO:0000256" key="8">
    <source>
        <dbReference type="ARBA" id="ARBA00025273"/>
    </source>
</evidence>
<evidence type="ECO:0000256" key="7">
    <source>
        <dbReference type="ARBA" id="ARBA00023212"/>
    </source>
</evidence>
<dbReference type="GO" id="GO:0070507">
    <property type="term" value="P:regulation of microtubule cytoskeleton organization"/>
    <property type="evidence" value="ECO:0007669"/>
    <property type="project" value="InterPro"/>
</dbReference>
<keyword evidence="7" id="KW-0206">Cytoskeleton</keyword>
<evidence type="ECO:0000313" key="12">
    <source>
        <dbReference type="Proteomes" id="UP000507470"/>
    </source>
</evidence>
<evidence type="ECO:0000256" key="1">
    <source>
        <dbReference type="ARBA" id="ARBA00004300"/>
    </source>
</evidence>
<dbReference type="GO" id="GO:0005813">
    <property type="term" value="C:centrosome"/>
    <property type="evidence" value="ECO:0007669"/>
    <property type="project" value="UniProtKB-SubCell"/>
</dbReference>
<comment type="subcellular location">
    <subcellularLocation>
        <location evidence="1">Cytoplasm</location>
        <location evidence="1">Cytoskeleton</location>
        <location evidence="1">Microtubule organizing center</location>
        <location evidence="1">Centrosome</location>
    </subcellularLocation>
</comment>
<evidence type="ECO:0000256" key="2">
    <source>
        <dbReference type="ARBA" id="ARBA00011832"/>
    </source>
</evidence>
<evidence type="ECO:0000256" key="3">
    <source>
        <dbReference type="ARBA" id="ARBA00018408"/>
    </source>
</evidence>
<dbReference type="PANTHER" id="PTHR14594">
    <property type="entry name" value="CENTROSOMAL PROTEIN OF 70 KDA"/>
    <property type="match status" value="1"/>
</dbReference>
<evidence type="ECO:0000256" key="5">
    <source>
        <dbReference type="ARBA" id="ARBA00022803"/>
    </source>
</evidence>
<feature type="region of interest" description="Disordered" evidence="10">
    <location>
        <begin position="414"/>
        <end position="434"/>
    </location>
</feature>
<feature type="coiled-coil region" evidence="9">
    <location>
        <begin position="229"/>
        <end position="302"/>
    </location>
</feature>
<gene>
    <name evidence="11" type="ORF">MCOR_20740</name>
</gene>
<keyword evidence="6 9" id="KW-0175">Coiled coil</keyword>
<dbReference type="GO" id="GO:0043015">
    <property type="term" value="F:gamma-tubulin binding"/>
    <property type="evidence" value="ECO:0007669"/>
    <property type="project" value="InterPro"/>
</dbReference>
<dbReference type="Proteomes" id="UP000507470">
    <property type="component" value="Unassembled WGS sequence"/>
</dbReference>
<evidence type="ECO:0000256" key="10">
    <source>
        <dbReference type="SAM" id="MobiDB-lite"/>
    </source>
</evidence>
<keyword evidence="5" id="KW-0802">TPR repeat</keyword>
<organism evidence="11 12">
    <name type="scientific">Mytilus coruscus</name>
    <name type="common">Sea mussel</name>
    <dbReference type="NCBI Taxonomy" id="42192"/>
    <lineage>
        <taxon>Eukaryota</taxon>
        <taxon>Metazoa</taxon>
        <taxon>Spiralia</taxon>
        <taxon>Lophotrochozoa</taxon>
        <taxon>Mollusca</taxon>
        <taxon>Bivalvia</taxon>
        <taxon>Autobranchia</taxon>
        <taxon>Pteriomorphia</taxon>
        <taxon>Mytilida</taxon>
        <taxon>Mytiloidea</taxon>
        <taxon>Mytilidae</taxon>
        <taxon>Mytilinae</taxon>
        <taxon>Mytilus</taxon>
    </lineage>
</organism>
<name>A0A6J8BNH4_MYTCO</name>
<comment type="subunit">
    <text evidence="2">Directly interacts with tubulin-gamma; this interaction determines centrosomal localization.</text>
</comment>
<protein>
    <recommendedName>
        <fullName evidence="3">Centrosomal protein of 70 kDa</fullName>
    </recommendedName>
</protein>
<keyword evidence="4" id="KW-0963">Cytoplasm</keyword>
<dbReference type="GO" id="GO:0060271">
    <property type="term" value="P:cilium assembly"/>
    <property type="evidence" value="ECO:0007669"/>
    <property type="project" value="InterPro"/>
</dbReference>
<reference evidence="11 12" key="1">
    <citation type="submission" date="2020-06" db="EMBL/GenBank/DDBJ databases">
        <authorList>
            <person name="Li R."/>
            <person name="Bekaert M."/>
        </authorList>
    </citation>
    <scope>NUCLEOTIDE SEQUENCE [LARGE SCALE GENOMIC DNA]</scope>
    <source>
        <strain evidence="12">wild</strain>
    </source>
</reference>
<evidence type="ECO:0000256" key="4">
    <source>
        <dbReference type="ARBA" id="ARBA00022490"/>
    </source>
</evidence>
<proteinExistence type="predicted"/>